<dbReference type="InterPro" id="IPR036259">
    <property type="entry name" value="MFS_trans_sf"/>
</dbReference>
<feature type="transmembrane region" description="Helical" evidence="2">
    <location>
        <begin position="303"/>
        <end position="325"/>
    </location>
</feature>
<name>A0A0R1NVY4_9LACO</name>
<keyword evidence="2" id="KW-0812">Transmembrane</keyword>
<dbReference type="Proteomes" id="UP000051439">
    <property type="component" value="Unassembled WGS sequence"/>
</dbReference>
<feature type="transmembrane region" description="Helical" evidence="2">
    <location>
        <begin position="337"/>
        <end position="359"/>
    </location>
</feature>
<dbReference type="PANTHER" id="PTHR23530:SF1">
    <property type="entry name" value="PERMEASE, MAJOR FACILITATOR SUPERFAMILY-RELATED"/>
    <property type="match status" value="1"/>
</dbReference>
<dbReference type="AlphaFoldDB" id="A0A0R1NVY4"/>
<keyword evidence="2" id="KW-0472">Membrane</keyword>
<dbReference type="SUPFAM" id="SSF103473">
    <property type="entry name" value="MFS general substrate transporter"/>
    <property type="match status" value="1"/>
</dbReference>
<reference evidence="3 4" key="1">
    <citation type="journal article" date="2015" name="Genome Announc.">
        <title>Expanding the biotechnology potential of lactobacilli through comparative genomics of 213 strains and associated genera.</title>
        <authorList>
            <person name="Sun Z."/>
            <person name="Harris H.M."/>
            <person name="McCann A."/>
            <person name="Guo C."/>
            <person name="Argimon S."/>
            <person name="Zhang W."/>
            <person name="Yang X."/>
            <person name="Jeffery I.B."/>
            <person name="Cooney J.C."/>
            <person name="Kagawa T.F."/>
            <person name="Liu W."/>
            <person name="Song Y."/>
            <person name="Salvetti E."/>
            <person name="Wrobel A."/>
            <person name="Rasinkangas P."/>
            <person name="Parkhill J."/>
            <person name="Rea M.C."/>
            <person name="O'Sullivan O."/>
            <person name="Ritari J."/>
            <person name="Douillard F.P."/>
            <person name="Paul Ross R."/>
            <person name="Yang R."/>
            <person name="Briner A.E."/>
            <person name="Felis G.E."/>
            <person name="de Vos W.M."/>
            <person name="Barrangou R."/>
            <person name="Klaenhammer T.R."/>
            <person name="Caufield P.W."/>
            <person name="Cui Y."/>
            <person name="Zhang H."/>
            <person name="O'Toole P.W."/>
        </authorList>
    </citation>
    <scope>NUCLEOTIDE SEQUENCE [LARGE SCALE GENOMIC DNA]</scope>
    <source>
        <strain evidence="3 4">DSM 19906</strain>
    </source>
</reference>
<feature type="transmembrane region" description="Helical" evidence="2">
    <location>
        <begin position="12"/>
        <end position="30"/>
    </location>
</feature>
<dbReference type="GO" id="GO:0005886">
    <property type="term" value="C:plasma membrane"/>
    <property type="evidence" value="ECO:0007669"/>
    <property type="project" value="UniProtKB-SubCell"/>
</dbReference>
<dbReference type="InterPro" id="IPR053160">
    <property type="entry name" value="MFS_DHA3_Transporter"/>
</dbReference>
<dbReference type="RefSeq" id="WP_056949508.1">
    <property type="nucleotide sequence ID" value="NZ_AZEB01000020.1"/>
</dbReference>
<dbReference type="PATRIC" id="fig|1423766.4.peg.1268"/>
<evidence type="ECO:0000256" key="1">
    <source>
        <dbReference type="ARBA" id="ARBA00004651"/>
    </source>
</evidence>
<organism evidence="3 4">
    <name type="scientific">Lentilactobacillus kisonensis DSM 19906 = JCM 15041</name>
    <dbReference type="NCBI Taxonomy" id="1423766"/>
    <lineage>
        <taxon>Bacteria</taxon>
        <taxon>Bacillati</taxon>
        <taxon>Bacillota</taxon>
        <taxon>Bacilli</taxon>
        <taxon>Lactobacillales</taxon>
        <taxon>Lactobacillaceae</taxon>
        <taxon>Lentilactobacillus</taxon>
    </lineage>
</organism>
<dbReference type="GO" id="GO:0022857">
    <property type="term" value="F:transmembrane transporter activity"/>
    <property type="evidence" value="ECO:0007669"/>
    <property type="project" value="InterPro"/>
</dbReference>
<feature type="transmembrane region" description="Helical" evidence="2">
    <location>
        <begin position="67"/>
        <end position="87"/>
    </location>
</feature>
<gene>
    <name evidence="3" type="ORF">FC98_GL001232</name>
</gene>
<evidence type="ECO:0000256" key="2">
    <source>
        <dbReference type="SAM" id="Phobius"/>
    </source>
</evidence>
<sequence length="391" mass="43933">MKTKYPANIAKGYTYSFLSWFGITGLWVMYLQTKGLNLVEVGLCESIFHVASFIFEVPSGIIADRFSYRFGLFWGRVAAIASALIILLSHHFWLFALGFVLSALSYNLQSGTIDALLYDSLITDKLTAKYPQVTSNIDVVIEFAQTGGVVIAGFLVHWHFELTYVIAIFTSIFGIITVLLFKEPQVGKSTNPIDKQTISVIVKTAYQVFKRNQQLRNLMLFDAFFAGVCTTYFYYFQSFMETTHFSGWMISALMVLSALINIIGIRLTPRIQRQFSKQALILLLSCSLAIVLILSWITWTPLLIALFLASQLLGSLITPIFSNYYNTMIASEQRATLLSVASILFSFVMIGMFPIMGWLVQRSGFSVAFGSIGLVIIGILIVMQRTFRVHL</sequence>
<accession>A0A0R1NVY4</accession>
<evidence type="ECO:0000313" key="4">
    <source>
        <dbReference type="Proteomes" id="UP000051439"/>
    </source>
</evidence>
<protein>
    <submittedName>
        <fullName evidence="3">Transporter, major facilitator family protein</fullName>
    </submittedName>
</protein>
<keyword evidence="2" id="KW-1133">Transmembrane helix</keyword>
<dbReference type="InterPro" id="IPR011701">
    <property type="entry name" value="MFS"/>
</dbReference>
<dbReference type="PANTHER" id="PTHR23530">
    <property type="entry name" value="TRANSPORT PROTEIN-RELATED"/>
    <property type="match status" value="1"/>
</dbReference>
<comment type="subcellular location">
    <subcellularLocation>
        <location evidence="1">Cell membrane</location>
        <topology evidence="1">Multi-pass membrane protein</topology>
    </subcellularLocation>
</comment>
<dbReference type="Pfam" id="PF07690">
    <property type="entry name" value="MFS_1"/>
    <property type="match status" value="1"/>
</dbReference>
<feature type="transmembrane region" description="Helical" evidence="2">
    <location>
        <begin position="162"/>
        <end position="181"/>
    </location>
</feature>
<feature type="transmembrane region" description="Helical" evidence="2">
    <location>
        <begin position="279"/>
        <end position="297"/>
    </location>
</feature>
<evidence type="ECO:0000313" key="3">
    <source>
        <dbReference type="EMBL" id="KRL20827.1"/>
    </source>
</evidence>
<dbReference type="Gene3D" id="1.20.1250.20">
    <property type="entry name" value="MFS general substrate transporter like domains"/>
    <property type="match status" value="1"/>
</dbReference>
<proteinExistence type="predicted"/>
<feature type="transmembrane region" description="Helical" evidence="2">
    <location>
        <begin position="365"/>
        <end position="383"/>
    </location>
</feature>
<feature type="transmembrane region" description="Helical" evidence="2">
    <location>
        <begin position="248"/>
        <end position="267"/>
    </location>
</feature>
<comment type="caution">
    <text evidence="3">The sequence shown here is derived from an EMBL/GenBank/DDBJ whole genome shotgun (WGS) entry which is preliminary data.</text>
</comment>
<dbReference type="EMBL" id="AZEB01000020">
    <property type="protein sequence ID" value="KRL20827.1"/>
    <property type="molecule type" value="Genomic_DNA"/>
</dbReference>
<keyword evidence="4" id="KW-1185">Reference proteome</keyword>
<feature type="transmembrane region" description="Helical" evidence="2">
    <location>
        <begin position="218"/>
        <end position="236"/>
    </location>
</feature>